<dbReference type="SUPFAM" id="SSF56672">
    <property type="entry name" value="DNA/RNA polymerases"/>
    <property type="match status" value="2"/>
</dbReference>
<dbReference type="GO" id="GO:0004519">
    <property type="term" value="F:endonuclease activity"/>
    <property type="evidence" value="ECO:0007669"/>
    <property type="project" value="UniProtKB-KW"/>
</dbReference>
<dbReference type="Pfam" id="PF00078">
    <property type="entry name" value="RVT_1"/>
    <property type="match status" value="1"/>
</dbReference>
<dbReference type="GO" id="GO:0016779">
    <property type="term" value="F:nucleotidyltransferase activity"/>
    <property type="evidence" value="ECO:0007669"/>
    <property type="project" value="UniProtKB-KW"/>
</dbReference>
<dbReference type="SUPFAM" id="SSF50630">
    <property type="entry name" value="Acid proteases"/>
    <property type="match status" value="2"/>
</dbReference>
<evidence type="ECO:0000256" key="2">
    <source>
        <dbReference type="ARBA" id="ARBA00022695"/>
    </source>
</evidence>
<feature type="region of interest" description="Disordered" evidence="6">
    <location>
        <begin position="769"/>
        <end position="824"/>
    </location>
</feature>
<evidence type="ECO:0000313" key="9">
    <source>
        <dbReference type="EMBL" id="AAS55774.2"/>
    </source>
</evidence>
<evidence type="ECO:0000259" key="8">
    <source>
        <dbReference type="PROSITE" id="PS50994"/>
    </source>
</evidence>
<feature type="compositionally biased region" description="Low complexity" evidence="6">
    <location>
        <begin position="795"/>
        <end position="806"/>
    </location>
</feature>
<keyword evidence="5" id="KW-0511">Multifunctional enzyme</keyword>
<reference evidence="10" key="1">
    <citation type="journal article" date="2005" name="Nature">
        <title>The map-based sequence of the rice genome.</title>
        <authorList>
            <consortium name="International rice genome sequencing project (IRGSP)"/>
            <person name="Matsumoto T."/>
            <person name="Wu J."/>
            <person name="Kanamori H."/>
            <person name="Katayose Y."/>
            <person name="Fujisawa M."/>
            <person name="Namiki N."/>
            <person name="Mizuno H."/>
            <person name="Yamamoto K."/>
            <person name="Antonio B.A."/>
            <person name="Baba T."/>
            <person name="Sakata K."/>
            <person name="Nagamura Y."/>
            <person name="Aoki H."/>
            <person name="Arikawa K."/>
            <person name="Arita K."/>
            <person name="Bito T."/>
            <person name="Chiden Y."/>
            <person name="Fujitsuka N."/>
            <person name="Fukunaka R."/>
            <person name="Hamada M."/>
            <person name="Harada C."/>
            <person name="Hayashi A."/>
            <person name="Hijishita S."/>
            <person name="Honda M."/>
            <person name="Hosokawa S."/>
            <person name="Ichikawa Y."/>
            <person name="Idonuma A."/>
            <person name="Iijima M."/>
            <person name="Ikeda M."/>
            <person name="Ikeno M."/>
            <person name="Ito K."/>
            <person name="Ito S."/>
            <person name="Ito T."/>
            <person name="Ito Y."/>
            <person name="Ito Y."/>
            <person name="Iwabuchi A."/>
            <person name="Kamiya K."/>
            <person name="Karasawa W."/>
            <person name="Kurita K."/>
            <person name="Katagiri S."/>
            <person name="Kikuta A."/>
            <person name="Kobayashi H."/>
            <person name="Kobayashi N."/>
            <person name="Machita K."/>
            <person name="Maehara T."/>
            <person name="Masukawa M."/>
            <person name="Mizubayashi T."/>
            <person name="Mukai Y."/>
            <person name="Nagasaki H."/>
            <person name="Nagata Y."/>
            <person name="Naito S."/>
            <person name="Nakashima M."/>
            <person name="Nakama Y."/>
            <person name="Nakamichi Y."/>
            <person name="Nakamura M."/>
            <person name="Meguro A."/>
            <person name="Negishi M."/>
            <person name="Ohta I."/>
            <person name="Ohta T."/>
            <person name="Okamoto M."/>
            <person name="Ono N."/>
            <person name="Saji S."/>
            <person name="Sakaguchi M."/>
            <person name="Sakai K."/>
            <person name="Shibata M."/>
            <person name="Shimokawa T."/>
            <person name="Song J."/>
            <person name="Takazaki Y."/>
            <person name="Terasawa K."/>
            <person name="Tsugane M."/>
            <person name="Tsuji K."/>
            <person name="Ueda S."/>
            <person name="Waki K."/>
            <person name="Yamagata H."/>
            <person name="Yamamoto M."/>
            <person name="Yamamoto S."/>
            <person name="Yamane H."/>
            <person name="Yoshiki S."/>
            <person name="Yoshihara R."/>
            <person name="Yukawa K."/>
            <person name="Zhong H."/>
            <person name="Yano M."/>
            <person name="Yuan Q."/>
            <person name="Ouyang S."/>
            <person name="Liu J."/>
            <person name="Jones K.M."/>
            <person name="Gansberger K."/>
            <person name="Moffat K."/>
            <person name="Hill J."/>
            <person name="Bera J."/>
            <person name="Fadrosh D."/>
            <person name="Jin S."/>
            <person name="Johri S."/>
            <person name="Kim M."/>
            <person name="Overton L."/>
            <person name="Reardon M."/>
            <person name="Tsitrin T."/>
            <person name="Vuong H."/>
            <person name="Weaver B."/>
            <person name="Ciecko A."/>
            <person name="Tallon L."/>
            <person name="Jackson J."/>
            <person name="Pai G."/>
            <person name="Aken S.V."/>
            <person name="Utterback T."/>
            <person name="Reidmuller S."/>
            <person name="Feldblyum T."/>
            <person name="Hsiao J."/>
            <person name="Zismann V."/>
            <person name="Iobst S."/>
            <person name="de Vazeille A.R."/>
            <person name="Buell C.R."/>
            <person name="Ying K."/>
            <person name="Li Y."/>
            <person name="Lu T."/>
            <person name="Huang Y."/>
            <person name="Zhao Q."/>
            <person name="Feng Q."/>
            <person name="Zhang L."/>
            <person name="Zhu J."/>
            <person name="Weng Q."/>
            <person name="Mu J."/>
            <person name="Lu Y."/>
            <person name="Fan D."/>
            <person name="Liu Y."/>
            <person name="Guan J."/>
            <person name="Zhang Y."/>
            <person name="Yu S."/>
            <person name="Liu X."/>
            <person name="Zhang Y."/>
            <person name="Hong G."/>
            <person name="Han B."/>
            <person name="Choisne N."/>
            <person name="Demange N."/>
            <person name="Orjeda G."/>
            <person name="Samain S."/>
            <person name="Cattolico L."/>
            <person name="Pelletier E."/>
            <person name="Couloux A."/>
            <person name="Segurens B."/>
            <person name="Wincker P."/>
            <person name="D'Hont A."/>
            <person name="Scarpelli C."/>
            <person name="Weissenbach J."/>
            <person name="Salanoubat M."/>
            <person name="Quetier F."/>
            <person name="Yu Y."/>
            <person name="Kim H.R."/>
            <person name="Rambo T."/>
            <person name="Currie J."/>
            <person name="Collura K."/>
            <person name="Luo M."/>
            <person name="Yang T."/>
            <person name="Ammiraju J.S.S."/>
            <person name="Engler F."/>
            <person name="Soderlund C."/>
            <person name="Wing R.A."/>
            <person name="Palmer L.E."/>
            <person name="de la Bastide M."/>
            <person name="Spiegel L."/>
            <person name="Nascimento L."/>
            <person name="Zutavern T."/>
            <person name="O'Shaughnessy A."/>
            <person name="Dike S."/>
            <person name="Dedhia N."/>
            <person name="Preston R."/>
            <person name="Balija V."/>
            <person name="McCombie W.R."/>
            <person name="Chow T."/>
            <person name="Chen H."/>
            <person name="Chung M."/>
            <person name="Chen C."/>
            <person name="Shaw J."/>
            <person name="Wu H."/>
            <person name="Hsiao K."/>
            <person name="Chao Y."/>
            <person name="Chu M."/>
            <person name="Cheng C."/>
            <person name="Hour A."/>
            <person name="Lee P."/>
            <person name="Lin S."/>
            <person name="Lin Y."/>
            <person name="Liou J."/>
            <person name="Liu S."/>
            <person name="Hsing Y."/>
            <person name="Raghuvanshi S."/>
            <person name="Mohanty A."/>
            <person name="Bharti A.K."/>
            <person name="Gaur A."/>
            <person name="Gupta V."/>
            <person name="Kumar D."/>
            <person name="Ravi V."/>
            <person name="Vij S."/>
            <person name="Kapur A."/>
            <person name="Khurana P."/>
            <person name="Khurana P."/>
            <person name="Khurana J.P."/>
            <person name="Tyagi A.K."/>
            <person name="Gaikwad K."/>
            <person name="Singh A."/>
            <person name="Dalal V."/>
            <person name="Srivastava S."/>
            <person name="Dixit A."/>
            <person name="Pal A.K."/>
            <person name="Ghazi I.A."/>
            <person name="Yadav M."/>
            <person name="Pandit A."/>
            <person name="Bhargava A."/>
            <person name="Sureshbabu K."/>
            <person name="Batra K."/>
            <person name="Sharma T.R."/>
            <person name="Mohapatra T."/>
            <person name="Singh N.K."/>
            <person name="Messing J."/>
            <person name="Nelson A.B."/>
            <person name="Fuks G."/>
            <person name="Kavchok S."/>
            <person name="Keizer G."/>
            <person name="Linton E."/>
            <person name="Llaca V."/>
            <person name="Song R."/>
            <person name="Tanyolac B."/>
            <person name="Young S."/>
            <person name="Ho-Il K."/>
            <person name="Hahn J.H."/>
            <person name="Sangsakoo G."/>
            <person name="Vanavichit A."/>
            <person name="de Mattos Luiz.A.T."/>
            <person name="Zimmer P.D."/>
            <person name="Malone G."/>
            <person name="Dellagostin O."/>
            <person name="de Oliveira A.C."/>
            <person name="Bevan M."/>
            <person name="Bancroft I."/>
            <person name="Minx P."/>
            <person name="Cordum H."/>
            <person name="Wilson R."/>
            <person name="Cheng Z."/>
            <person name="Jin W."/>
            <person name="Jiang J."/>
            <person name="Leong S.A."/>
            <person name="Iwama H."/>
            <person name="Gojobori T."/>
            <person name="Itoh T."/>
            <person name="Niimura Y."/>
            <person name="Fujii Y."/>
            <person name="Habara T."/>
            <person name="Sakai H."/>
            <person name="Sato Y."/>
            <person name="Wilson G."/>
            <person name="Kumar K."/>
            <person name="McCouch S."/>
            <person name="Juretic N."/>
            <person name="Hoen D."/>
            <person name="Wright S."/>
            <person name="Bruskiewich R."/>
            <person name="Bureau T."/>
            <person name="Miyao A."/>
            <person name="Hirochika H."/>
            <person name="Nishikawa T."/>
            <person name="Kadowaki K."/>
            <person name="Sugiura M."/>
            <person name="Burr B."/>
            <person name="Sasaki T."/>
        </authorList>
    </citation>
    <scope>NUCLEOTIDE SEQUENCE [LARGE SCALE GENOMIC DNA]</scope>
    <source>
        <strain evidence="10">cv. Nipponbare</strain>
    </source>
</reference>
<keyword evidence="1" id="KW-0808">Transferase</keyword>
<dbReference type="Pfam" id="PF24626">
    <property type="entry name" value="SH3_Tf2-1"/>
    <property type="match status" value="1"/>
</dbReference>
<evidence type="ECO:0000313" key="10">
    <source>
        <dbReference type="Proteomes" id="UP000000763"/>
    </source>
</evidence>
<protein>
    <submittedName>
        <fullName evidence="9">Polyprotein</fullName>
    </submittedName>
</protein>
<dbReference type="Gene3D" id="3.30.420.10">
    <property type="entry name" value="Ribonuclease H-like superfamily/Ribonuclease H"/>
    <property type="match status" value="1"/>
</dbReference>
<keyword evidence="3" id="KW-0540">Nuclease</keyword>
<dbReference type="Pfam" id="PF08284">
    <property type="entry name" value="RVP_2"/>
    <property type="match status" value="1"/>
</dbReference>
<dbReference type="InterPro" id="IPR021109">
    <property type="entry name" value="Peptidase_aspartic_dom_sf"/>
</dbReference>
<dbReference type="InterPro" id="IPR036397">
    <property type="entry name" value="RNaseH_sf"/>
</dbReference>
<dbReference type="InterPro" id="IPR043502">
    <property type="entry name" value="DNA/RNA_pol_sf"/>
</dbReference>
<dbReference type="PANTHER" id="PTHR37984:SF5">
    <property type="entry name" value="PROTEIN NYNRIN-LIKE"/>
    <property type="match status" value="1"/>
</dbReference>
<dbReference type="EMBL" id="AC087425">
    <property type="protein sequence ID" value="AAS55774.2"/>
    <property type="molecule type" value="Genomic_DNA"/>
</dbReference>
<evidence type="ECO:0000259" key="7">
    <source>
        <dbReference type="PROSITE" id="PS50878"/>
    </source>
</evidence>
<name>Q75LZ2_ORYSJ</name>
<dbReference type="InterPro" id="IPR005162">
    <property type="entry name" value="Retrotrans_gag_dom"/>
</dbReference>
<dbReference type="Gene3D" id="3.10.10.10">
    <property type="entry name" value="HIV Type 1 Reverse Transcriptase, subunit A, domain 1"/>
    <property type="match status" value="2"/>
</dbReference>
<dbReference type="InterPro" id="IPR043128">
    <property type="entry name" value="Rev_trsase/Diguanyl_cyclase"/>
</dbReference>
<dbReference type="InterPro" id="IPR000477">
    <property type="entry name" value="RT_dom"/>
</dbReference>
<dbReference type="Gene3D" id="3.30.70.270">
    <property type="match status" value="2"/>
</dbReference>
<dbReference type="Gene3D" id="2.40.70.10">
    <property type="entry name" value="Acid Proteases"/>
    <property type="match status" value="2"/>
</dbReference>
<dbReference type="PANTHER" id="PTHR37984">
    <property type="entry name" value="PROTEIN CBG26694"/>
    <property type="match status" value="1"/>
</dbReference>
<keyword evidence="2" id="KW-0548">Nucleotidyltransferase</keyword>
<evidence type="ECO:0000256" key="1">
    <source>
        <dbReference type="ARBA" id="ARBA00022679"/>
    </source>
</evidence>
<dbReference type="Pfam" id="PF17919">
    <property type="entry name" value="RT_RNaseH_2"/>
    <property type="match status" value="1"/>
</dbReference>
<keyword evidence="4" id="KW-0378">Hydrolase</keyword>
<feature type="domain" description="Reverse transcriptase" evidence="7">
    <location>
        <begin position="1337"/>
        <end position="1529"/>
    </location>
</feature>
<organism evidence="9 10">
    <name type="scientific">Oryza sativa subsp. japonica</name>
    <name type="common">Rice</name>
    <dbReference type="NCBI Taxonomy" id="39947"/>
    <lineage>
        <taxon>Eukaryota</taxon>
        <taxon>Viridiplantae</taxon>
        <taxon>Streptophyta</taxon>
        <taxon>Embryophyta</taxon>
        <taxon>Tracheophyta</taxon>
        <taxon>Spermatophyta</taxon>
        <taxon>Magnoliopsida</taxon>
        <taxon>Liliopsida</taxon>
        <taxon>Poales</taxon>
        <taxon>Poaceae</taxon>
        <taxon>BOP clade</taxon>
        <taxon>Oryzoideae</taxon>
        <taxon>Oryzeae</taxon>
        <taxon>Oryzinae</taxon>
        <taxon>Oryza</taxon>
        <taxon>Oryza sativa</taxon>
    </lineage>
</organism>
<dbReference type="InterPro" id="IPR050951">
    <property type="entry name" value="Retrovirus_Pol_polyprotein"/>
</dbReference>
<keyword evidence="4" id="KW-0255">Endonuclease</keyword>
<reference evidence="10" key="2">
    <citation type="journal article" date="2008" name="Nucleic Acids Res.">
        <title>The rice annotation project database (RAP-DB): 2008 update.</title>
        <authorList>
            <consortium name="The rice annotation project (RAP)"/>
        </authorList>
    </citation>
    <scope>GENOME REANNOTATION</scope>
    <source>
        <strain evidence="10">cv. Nipponbare</strain>
    </source>
</reference>
<sequence length="2108" mass="240280">MQGVPQQKPWADMIADVMREQFGLKPKDTGNLYRHPYLEWFERVPLPNRYKVPDFSKILGQDNVSTYEHVSRFLAQCGETSAVDALRVRLFPLSLSGSTFTWFSALPYNSVQGWADLEKQFHNYFYSGTYEMKLSDLTTVRQRHDETVQDYIQRFGEMRNRCYSLALNDSQLADLTFQRLIAPIKEKFSSQQFESLSHLAQKVTLHKQRFANAKKNFKKINHVYPYRYDSEEEDNSEVAAAEWARSKKIIACSWVKSSRKEERFDFDTTKADKIFDLLLREKQIQLPAGHVIPSADELGKRKYCKWHNSNSHATNDCKVFRQHIQLAIEGGKIKFDDSKKPMKVDGNHFPINIVHTYGRAANGGKNRSSRLNSAKIINKYQMKHDKQQEKYYAEDDGGFDPHWDCEFFRFCWNEGMRLPLIEDCPGCSGRAGSSSRSYSRGSRLSQKRVSVHQRLGPVHQDHYQDEDEGRKSQWKLGRNADDLIKTNMILKDFGGNPSETKGVLNVELTIGSKTVPTTFFVIDGKGSYSLLLGRDWIHANCCIPSTMHQCLIQWQGDKIEIVPANSQLKTESPNYYFEGVVEGSNVYTKDTVDDLDNKQGQGFMSADDLEEIDIGPGDRPRLTFISKNLTAEFRTKLIELLKEYRDCFAWEYYEMPGLSRSIVEHRLPIKPGVKPYQQPHRRCKADMYDAIKAEVTREVTRLYDAGFIRPCRYAEWVSNIVPVIKKNSKLRMLLKLDKSVAGWRPQVDAAVQGLQHDMEELKLHVLKLEKQSEEGGNSSNTSQASRMAEEGSHQTPLLPTPSTLPLFSGTAASDLGPDGHRVTNFHRGKASGVVHTLGPPPVKGTFQIPTKFSVPHGVEFGANSSRGNRDLHGEQGFNHRLPKLDFPQFDGSDPQSWRMRCEHYFGVYGTHPNLWVRIATIYFMGRAASWLRSSRAHEVFVDWGRFYEAMNRKFDRNQHRQLIRQLDQIKQTGSVSEFYERFDDLMNQLLTYDPMYNTLNLVHRFIEGLRFDIREAVLLHCPEDLESALVLALLQEELSERNQEQRKFVDGSQKFKNAYPLPLPPTKVLKTEEKKGGELNRGTNLSDKVSALRSFRRAQGLCYLCAEKWSPTHKCSGTVQLHAVQELFALFPDNANEDQASISSEDSDSSLLAMSVHAVQGTDSQSTIRLQGKIQGLNILMLVDSGSLASFISDQLADRLTGVQFLAHPLSVKVANGQVLHCQKEMPSAEWFVSGQKFLTTFKVVALGGYDAILGMDWLTKYSPMQIDWQLKSIHLTVMGHEVLLRGVQSDTSDCALISSQHLQHLHSIDSVAVNVRPYRYTPAQKDEIEKQVKDMLQKGIIQPSASPFSSPVLLVKKKDGTWRFCVDYRHLNAITVKNKYPLPIIDELMDELAGACWFSKLDLRSGYHQIRMAVGEEAKTAFKTHNGHFEFKVLPFGLTSAPATFQGVMNTVLADQLRQNVLVFVDDILVYSRTLEEHKNHLRQVFETLRHIISADGVSTDPEKIQVVRQWPVPVSVKDVRSFLGLAGYYRKFVRHFGIISKPLTKLLCKGQPFIWTQHHQEAFDTLKQSLISAPVLVMPDFQKMFVVETDASDRGIGAVLMQDQHSVAFLSKALGHRTQVLSTYEKESLAIILAVDHWRPYLQHDDFLIRTDHRSLAFLDNQLLTTSWQYKAMTKLLGLRYRIVYKKGLENGAADALSHRSSDGLPILSALSVGLPDWLQDVVSGYKSDPEALQLLHSFKEGTCHSAHFELQNGILYFKKRVWVGNNRQLQQQVLANLHTAALGGHSGIQDFVQSCAVCQQAKPEHVPYPGLLQPVQIPEHAWQVISMDFIEGLPRSASYNSILVIVDKFTKFAHFLPLSHPFTAVSVAQLFMDRIHSIHGLPQAIISDRDRVFTSIFWKELFRRSGTQLQMSSSYHPQTDGQTERVNQCLEMFLRCFVHACPSRWSKWLSLAQFWYNTSFHSTLMLTPFEAMFGHKPRHFGLSVDSVGVPSALDSWMQDRHNMQSLIYHHLVRAQQRMKSQADSKRTDRVFAVGDWVFMKLQPYVQQSVMTRANQKLAFKFYGPFQILQRVGSVAYKLQLPATSLIHPVVHVSQLKKAVAASEVV</sequence>
<dbReference type="PROSITE" id="PS50878">
    <property type="entry name" value="RT_POL"/>
    <property type="match status" value="1"/>
</dbReference>
<evidence type="ECO:0000256" key="4">
    <source>
        <dbReference type="ARBA" id="ARBA00022759"/>
    </source>
</evidence>
<accession>Q75LZ2</accession>
<dbReference type="Pfam" id="PF03732">
    <property type="entry name" value="Retrotrans_gag"/>
    <property type="match status" value="2"/>
</dbReference>
<dbReference type="GO" id="GO:0003676">
    <property type="term" value="F:nucleic acid binding"/>
    <property type="evidence" value="ECO:0007669"/>
    <property type="project" value="InterPro"/>
</dbReference>
<dbReference type="PROSITE" id="PS50994">
    <property type="entry name" value="INTEGRASE"/>
    <property type="match status" value="1"/>
</dbReference>
<evidence type="ECO:0000256" key="6">
    <source>
        <dbReference type="SAM" id="MobiDB-lite"/>
    </source>
</evidence>
<dbReference type="CDD" id="cd09274">
    <property type="entry name" value="RNase_HI_RT_Ty3"/>
    <property type="match status" value="1"/>
</dbReference>
<dbReference type="InterPro" id="IPR056924">
    <property type="entry name" value="SH3_Tf2-1"/>
</dbReference>
<evidence type="ECO:0000256" key="3">
    <source>
        <dbReference type="ARBA" id="ARBA00022722"/>
    </source>
</evidence>
<proteinExistence type="predicted"/>
<dbReference type="SUPFAM" id="SSF53098">
    <property type="entry name" value="Ribonuclease H-like"/>
    <property type="match status" value="1"/>
</dbReference>
<dbReference type="InterPro" id="IPR012337">
    <property type="entry name" value="RNaseH-like_sf"/>
</dbReference>
<evidence type="ECO:0000256" key="5">
    <source>
        <dbReference type="ARBA" id="ARBA00023268"/>
    </source>
</evidence>
<feature type="compositionally biased region" description="Polar residues" evidence="6">
    <location>
        <begin position="774"/>
        <end position="785"/>
    </location>
</feature>
<dbReference type="CDD" id="cd00303">
    <property type="entry name" value="retropepsin_like"/>
    <property type="match status" value="2"/>
</dbReference>
<dbReference type="GO" id="GO:0015074">
    <property type="term" value="P:DNA integration"/>
    <property type="evidence" value="ECO:0007669"/>
    <property type="project" value="InterPro"/>
</dbReference>
<gene>
    <name evidence="9" type="ORF">P0676G05.19</name>
</gene>
<dbReference type="InterPro" id="IPR041577">
    <property type="entry name" value="RT_RNaseH_2"/>
</dbReference>
<feature type="domain" description="Integrase catalytic" evidence="8">
    <location>
        <begin position="1817"/>
        <end position="1979"/>
    </location>
</feature>
<dbReference type="FunFam" id="3.30.70.270:FF:000020">
    <property type="entry name" value="Transposon Tf2-6 polyprotein-like Protein"/>
    <property type="match status" value="1"/>
</dbReference>
<dbReference type="CDD" id="cd01647">
    <property type="entry name" value="RT_LTR"/>
    <property type="match status" value="1"/>
</dbReference>
<dbReference type="InterPro" id="IPR001584">
    <property type="entry name" value="Integrase_cat-core"/>
</dbReference>
<dbReference type="Proteomes" id="UP000000763">
    <property type="component" value="Chromosome 5"/>
</dbReference>